<evidence type="ECO:0000256" key="1">
    <source>
        <dbReference type="ARBA" id="ARBA00008308"/>
    </source>
</evidence>
<dbReference type="OrthoDB" id="10258744at2759"/>
<accession>A0A9P6ULF9</accession>
<reference evidence="2" key="1">
    <citation type="journal article" date="2020" name="Fungal Divers.">
        <title>Resolving the Mortierellaceae phylogeny through synthesis of multi-gene phylogenetics and phylogenomics.</title>
        <authorList>
            <person name="Vandepol N."/>
            <person name="Liber J."/>
            <person name="Desiro A."/>
            <person name="Na H."/>
            <person name="Kennedy M."/>
            <person name="Barry K."/>
            <person name="Grigoriev I.V."/>
            <person name="Miller A.N."/>
            <person name="O'Donnell K."/>
            <person name="Stajich J.E."/>
            <person name="Bonito G."/>
        </authorList>
    </citation>
    <scope>NUCLEOTIDE SEQUENCE</scope>
    <source>
        <strain evidence="2">NVP60</strain>
    </source>
</reference>
<keyword evidence="3" id="KW-1185">Reference proteome</keyword>
<gene>
    <name evidence="2" type="ORF">BGZ97_012535</name>
</gene>
<protein>
    <recommendedName>
        <fullName evidence="4">DUF938-domain-containing protein</fullName>
    </recommendedName>
</protein>
<dbReference type="Pfam" id="PF06080">
    <property type="entry name" value="DUF938"/>
    <property type="match status" value="1"/>
</dbReference>
<dbReference type="PANTHER" id="PTHR20974">
    <property type="entry name" value="UPF0585 PROTEIN CG18661"/>
    <property type="match status" value="1"/>
</dbReference>
<evidence type="ECO:0000313" key="3">
    <source>
        <dbReference type="Proteomes" id="UP000823405"/>
    </source>
</evidence>
<comment type="caution">
    <text evidence="2">The sequence shown here is derived from an EMBL/GenBank/DDBJ whole genome shotgun (WGS) entry which is preliminary data.</text>
</comment>
<organism evidence="2 3">
    <name type="scientific">Linnemannia gamsii</name>
    <dbReference type="NCBI Taxonomy" id="64522"/>
    <lineage>
        <taxon>Eukaryota</taxon>
        <taxon>Fungi</taxon>
        <taxon>Fungi incertae sedis</taxon>
        <taxon>Mucoromycota</taxon>
        <taxon>Mortierellomycotina</taxon>
        <taxon>Mortierellomycetes</taxon>
        <taxon>Mortierellales</taxon>
        <taxon>Mortierellaceae</taxon>
        <taxon>Linnemannia</taxon>
    </lineage>
</organism>
<dbReference type="InterPro" id="IPR010342">
    <property type="entry name" value="DUF938"/>
</dbReference>
<dbReference type="Proteomes" id="UP000823405">
    <property type="component" value="Unassembled WGS sequence"/>
</dbReference>
<dbReference type="PANTHER" id="PTHR20974:SF0">
    <property type="entry name" value="UPF0585 PROTEIN CG18661"/>
    <property type="match status" value="1"/>
</dbReference>
<dbReference type="EMBL" id="JAAAIN010000832">
    <property type="protein sequence ID" value="KAG0310489.1"/>
    <property type="molecule type" value="Genomic_DNA"/>
</dbReference>
<evidence type="ECO:0000313" key="2">
    <source>
        <dbReference type="EMBL" id="KAG0310489.1"/>
    </source>
</evidence>
<dbReference type="InterPro" id="IPR029063">
    <property type="entry name" value="SAM-dependent_MTases_sf"/>
</dbReference>
<comment type="similarity">
    <text evidence="1">Belongs to the UPF0585 family.</text>
</comment>
<dbReference type="SUPFAM" id="SSF53335">
    <property type="entry name" value="S-adenosyl-L-methionine-dependent methyltransferases"/>
    <property type="match status" value="1"/>
</dbReference>
<proteinExistence type="inferred from homology"/>
<name>A0A9P6ULF9_9FUNG</name>
<dbReference type="Gene3D" id="3.40.50.150">
    <property type="entry name" value="Vaccinia Virus protein VP39"/>
    <property type="match status" value="1"/>
</dbReference>
<evidence type="ECO:0008006" key="4">
    <source>
        <dbReference type="Google" id="ProtNLM"/>
    </source>
</evidence>
<sequence>MANTTTNSSTLPAHINTNANAATATTTAQVSHPEGAGFHQNFSEYVQMDHKVFFAAADRNKDVILEKLRPCLDTARQVLEVGSGSGQHTYHFSKSYPNVTFQPTEYDTALLASIDAYAFDLLKEGHHIRPALELNATNPIHWQHILRTGQEQGQVGGQEEEMEQGCYDVVMTTNVFHISPWVVGQSIVRGAGRVLKRGGRFVVYGPFKKDGTFNTESNREFDKNLRERDASWGVRDIEEIEALAAGEDIQLKLDQVVDMPSNNYMLFFTKQ</sequence>
<dbReference type="AlphaFoldDB" id="A0A9P6ULF9"/>